<evidence type="ECO:0000256" key="1">
    <source>
        <dbReference type="SAM" id="MobiDB-lite"/>
    </source>
</evidence>
<feature type="region of interest" description="Disordered" evidence="1">
    <location>
        <begin position="1"/>
        <end position="90"/>
    </location>
</feature>
<feature type="compositionally biased region" description="Polar residues" evidence="1">
    <location>
        <begin position="204"/>
        <end position="220"/>
    </location>
</feature>
<sequence length="484" mass="52547">MERGRERSVRGSERGGDRRRDDYSDTETVKRSQNYKSHDTTSRKPKGSSGRRAKYFDNRGGPPLSKSAGLGFANAFAPPSVAPSTAKISPENHKSISVVADEVYERDRLNNRDDNTILSAAAERGRRDMARKQGSLSEKERYNRVLNYGISAGDNVMAGPAPSEAPSIKTYTSGATRDTGYTRDTRVTENTRESRPRTRAGSVEPSSRGSQNTRLRSGSTAALDRTPVQRGTSFHMSSSMTIVMTGGNNGAAYQSQRHHQSLHMSSGDGRRKSEIAQAASFVPRSGNIADSEYRSSRGGKRPDIIVDYAKAGIQSFRPGNDIGGNPARHRPLPILPSESRSHSRIEDLKSVAPASDASESTVKPLRRSKAPAGGWPFENSQSGAKTMSPSEASMLEKPAASRSGRTERSGRPGDLRSMYSKSEARPPEASVAASNRTRSSLGLPPSLNGYGGPRAPSTTASHRNRLASDGDLAIERDRYRREEY</sequence>
<name>A0A4Z1L104_9HELO</name>
<feature type="compositionally biased region" description="Polar residues" evidence="1">
    <location>
        <begin position="378"/>
        <end position="391"/>
    </location>
</feature>
<evidence type="ECO:0000313" key="2">
    <source>
        <dbReference type="EMBL" id="TGO90484.1"/>
    </source>
</evidence>
<gene>
    <name evidence="2" type="ORF">BPOR_0062g00040</name>
</gene>
<reference evidence="2 3" key="1">
    <citation type="submission" date="2017-12" db="EMBL/GenBank/DDBJ databases">
        <title>Comparative genomics of Botrytis spp.</title>
        <authorList>
            <person name="Valero-Jimenez C.A."/>
            <person name="Tapia P."/>
            <person name="Veloso J."/>
            <person name="Silva-Moreno E."/>
            <person name="Staats M."/>
            <person name="Valdes J.H."/>
            <person name="Van Kan J.A.L."/>
        </authorList>
    </citation>
    <scope>NUCLEOTIDE SEQUENCE [LARGE SCALE GENOMIC DNA]</scope>
    <source>
        <strain evidence="2 3">MUCL3349</strain>
    </source>
</reference>
<keyword evidence="3" id="KW-1185">Reference proteome</keyword>
<comment type="caution">
    <text evidence="2">The sequence shown here is derived from an EMBL/GenBank/DDBJ whole genome shotgun (WGS) entry which is preliminary data.</text>
</comment>
<feature type="region of interest" description="Disordered" evidence="1">
    <location>
        <begin position="315"/>
        <end position="484"/>
    </location>
</feature>
<dbReference type="AlphaFoldDB" id="A0A4Z1L104"/>
<protein>
    <submittedName>
        <fullName evidence="2">Uncharacterized protein</fullName>
    </submittedName>
</protein>
<proteinExistence type="predicted"/>
<accession>A0A4Z1L104</accession>
<evidence type="ECO:0000313" key="3">
    <source>
        <dbReference type="Proteomes" id="UP000297280"/>
    </source>
</evidence>
<feature type="compositionally biased region" description="Basic and acidic residues" evidence="1">
    <location>
        <begin position="339"/>
        <end position="349"/>
    </location>
</feature>
<feature type="compositionally biased region" description="Basic and acidic residues" evidence="1">
    <location>
        <begin position="180"/>
        <end position="196"/>
    </location>
</feature>
<feature type="compositionally biased region" description="Basic and acidic residues" evidence="1">
    <location>
        <begin position="473"/>
        <end position="484"/>
    </location>
</feature>
<organism evidence="2 3">
    <name type="scientific">Botrytis porri</name>
    <dbReference type="NCBI Taxonomy" id="87229"/>
    <lineage>
        <taxon>Eukaryota</taxon>
        <taxon>Fungi</taxon>
        <taxon>Dikarya</taxon>
        <taxon>Ascomycota</taxon>
        <taxon>Pezizomycotina</taxon>
        <taxon>Leotiomycetes</taxon>
        <taxon>Helotiales</taxon>
        <taxon>Sclerotiniaceae</taxon>
        <taxon>Botrytis</taxon>
    </lineage>
</organism>
<feature type="compositionally biased region" description="Basic and acidic residues" evidence="1">
    <location>
        <begin position="1"/>
        <end position="42"/>
    </location>
</feature>
<feature type="region of interest" description="Disordered" evidence="1">
    <location>
        <begin position="152"/>
        <end position="232"/>
    </location>
</feature>
<feature type="compositionally biased region" description="Basic residues" evidence="1">
    <location>
        <begin position="43"/>
        <end position="53"/>
    </location>
</feature>
<feature type="compositionally biased region" description="Basic and acidic residues" evidence="1">
    <location>
        <begin position="404"/>
        <end position="414"/>
    </location>
</feature>
<dbReference type="Proteomes" id="UP000297280">
    <property type="component" value="Unassembled WGS sequence"/>
</dbReference>
<dbReference type="EMBL" id="PQXO01000062">
    <property type="protein sequence ID" value="TGO90484.1"/>
    <property type="molecule type" value="Genomic_DNA"/>
</dbReference>